<dbReference type="Pfam" id="PF12697">
    <property type="entry name" value="Abhydrolase_6"/>
    <property type="match status" value="1"/>
</dbReference>
<evidence type="ECO:0000256" key="1">
    <source>
        <dbReference type="ARBA" id="ARBA00022801"/>
    </source>
</evidence>
<dbReference type="SUPFAM" id="SSF53474">
    <property type="entry name" value="alpha/beta-Hydrolases"/>
    <property type="match status" value="1"/>
</dbReference>
<proteinExistence type="predicted"/>
<evidence type="ECO:0000313" key="4">
    <source>
        <dbReference type="Proteomes" id="UP000317496"/>
    </source>
</evidence>
<organism evidence="3 4">
    <name type="scientific">Ferrovibrio terrae</name>
    <dbReference type="NCBI Taxonomy" id="2594003"/>
    <lineage>
        <taxon>Bacteria</taxon>
        <taxon>Pseudomonadati</taxon>
        <taxon>Pseudomonadota</taxon>
        <taxon>Alphaproteobacteria</taxon>
        <taxon>Rhodospirillales</taxon>
        <taxon>Rhodospirillaceae</taxon>
        <taxon>Ferrovibrio</taxon>
    </lineage>
</organism>
<evidence type="ECO:0000259" key="2">
    <source>
        <dbReference type="Pfam" id="PF12697"/>
    </source>
</evidence>
<dbReference type="EMBL" id="CP041636">
    <property type="protein sequence ID" value="QDO99066.1"/>
    <property type="molecule type" value="Genomic_DNA"/>
</dbReference>
<sequence>MKTALSIAVAAPWCWQRMLRPERMIHVAETGSGRPLIFLHGWSSHGDYFGPQVEALARDYRLLMPDLPGHRRSPAAPEALSIPALAADLHKLIMARGLEKPVLIGWSMGAMVALDYIAQFGSDRLGGLVIEDMTVKITNESGWRFGIRNGFDAAQSTAAVAAMREDWVGYSQNAMPRLFARSYTPAAELGDWISAEIALNDGHAMAALWQSMAAQDYRALLPTLALPVLILHGGESQLYEPAVSQWMAANIPGAHRCCFDNAGHSPHLEVPEAYNRALVDFVTSL</sequence>
<dbReference type="KEGG" id="fer:FNB15_18120"/>
<feature type="domain" description="AB hydrolase-1" evidence="2">
    <location>
        <begin position="36"/>
        <end position="277"/>
    </location>
</feature>
<dbReference type="PRINTS" id="PR00111">
    <property type="entry name" value="ABHYDROLASE"/>
</dbReference>
<evidence type="ECO:0000313" key="3">
    <source>
        <dbReference type="EMBL" id="QDO99066.1"/>
    </source>
</evidence>
<dbReference type="InterPro" id="IPR050266">
    <property type="entry name" value="AB_hydrolase_sf"/>
</dbReference>
<protein>
    <submittedName>
        <fullName evidence="3">Alpha/beta hydrolase</fullName>
    </submittedName>
</protein>
<keyword evidence="4" id="KW-1185">Reference proteome</keyword>
<dbReference type="Gene3D" id="3.40.50.1820">
    <property type="entry name" value="alpha/beta hydrolase"/>
    <property type="match status" value="1"/>
</dbReference>
<accession>A0A516H5M8</accession>
<reference evidence="3 4" key="1">
    <citation type="submission" date="2019-07" db="EMBL/GenBank/DDBJ databases">
        <title>Genome sequencing for Ferrovibrio sp. K5.</title>
        <authorList>
            <person name="Park S.-J."/>
        </authorList>
    </citation>
    <scope>NUCLEOTIDE SEQUENCE [LARGE SCALE GENOMIC DNA]</scope>
    <source>
        <strain evidence="3 4">K5</strain>
    </source>
</reference>
<dbReference type="InterPro" id="IPR000073">
    <property type="entry name" value="AB_hydrolase_1"/>
</dbReference>
<dbReference type="AlphaFoldDB" id="A0A516H5M8"/>
<dbReference type="GO" id="GO:0016020">
    <property type="term" value="C:membrane"/>
    <property type="evidence" value="ECO:0007669"/>
    <property type="project" value="TreeGrafter"/>
</dbReference>
<gene>
    <name evidence="3" type="ORF">FNB15_18120</name>
</gene>
<dbReference type="InterPro" id="IPR029058">
    <property type="entry name" value="AB_hydrolase_fold"/>
</dbReference>
<name>A0A516H5M8_9PROT</name>
<dbReference type="PANTHER" id="PTHR43798">
    <property type="entry name" value="MONOACYLGLYCEROL LIPASE"/>
    <property type="match status" value="1"/>
</dbReference>
<dbReference type="Proteomes" id="UP000317496">
    <property type="component" value="Chromosome"/>
</dbReference>
<dbReference type="OrthoDB" id="9808398at2"/>
<dbReference type="PANTHER" id="PTHR43798:SF31">
    <property type="entry name" value="AB HYDROLASE SUPERFAMILY PROTEIN YCLE"/>
    <property type="match status" value="1"/>
</dbReference>
<dbReference type="GO" id="GO:0016787">
    <property type="term" value="F:hydrolase activity"/>
    <property type="evidence" value="ECO:0007669"/>
    <property type="project" value="UniProtKB-KW"/>
</dbReference>
<keyword evidence="1 3" id="KW-0378">Hydrolase</keyword>